<comment type="caution">
    <text evidence="1">The sequence shown here is derived from an EMBL/GenBank/DDBJ whole genome shotgun (WGS) entry which is preliminary data.</text>
</comment>
<accession>A0A9P1FV81</accession>
<evidence type="ECO:0000313" key="1">
    <source>
        <dbReference type="EMBL" id="CAI3987592.1"/>
    </source>
</evidence>
<reference evidence="2" key="2">
    <citation type="submission" date="2024-04" db="EMBL/GenBank/DDBJ databases">
        <authorList>
            <person name="Chen Y."/>
            <person name="Shah S."/>
            <person name="Dougan E. K."/>
            <person name="Thang M."/>
            <person name="Chan C."/>
        </authorList>
    </citation>
    <scope>NUCLEOTIDE SEQUENCE [LARGE SCALE GENOMIC DNA]</scope>
</reference>
<proteinExistence type="predicted"/>
<name>A0A9P1FV81_9DINO</name>
<reference evidence="1" key="1">
    <citation type="submission" date="2022-10" db="EMBL/GenBank/DDBJ databases">
        <authorList>
            <person name="Chen Y."/>
            <person name="Dougan E. K."/>
            <person name="Chan C."/>
            <person name="Rhodes N."/>
            <person name="Thang M."/>
        </authorList>
    </citation>
    <scope>NUCLEOTIDE SEQUENCE</scope>
</reference>
<dbReference type="EMBL" id="CAMXCT010001180">
    <property type="protein sequence ID" value="CAI3987592.1"/>
    <property type="molecule type" value="Genomic_DNA"/>
</dbReference>
<protein>
    <submittedName>
        <fullName evidence="1">Uncharacterized protein</fullName>
    </submittedName>
</protein>
<dbReference type="Proteomes" id="UP001152797">
    <property type="component" value="Unassembled WGS sequence"/>
</dbReference>
<evidence type="ECO:0000313" key="2">
    <source>
        <dbReference type="EMBL" id="CAL1140967.1"/>
    </source>
</evidence>
<dbReference type="EMBL" id="CAMXCT020001180">
    <property type="protein sequence ID" value="CAL1140967.1"/>
    <property type="molecule type" value="Genomic_DNA"/>
</dbReference>
<dbReference type="EMBL" id="CAMXCT030001180">
    <property type="protein sequence ID" value="CAL4774904.1"/>
    <property type="molecule type" value="Genomic_DNA"/>
</dbReference>
<evidence type="ECO:0000313" key="3">
    <source>
        <dbReference type="Proteomes" id="UP001152797"/>
    </source>
</evidence>
<sequence length="60" mass="6566">MRQDVPFEPLAPTSLPEVPCGVARQMYCDLKTLNAAVIQLMKLRHYQQGHLASTNASAPG</sequence>
<organism evidence="1">
    <name type="scientific">Cladocopium goreaui</name>
    <dbReference type="NCBI Taxonomy" id="2562237"/>
    <lineage>
        <taxon>Eukaryota</taxon>
        <taxon>Sar</taxon>
        <taxon>Alveolata</taxon>
        <taxon>Dinophyceae</taxon>
        <taxon>Suessiales</taxon>
        <taxon>Symbiodiniaceae</taxon>
        <taxon>Cladocopium</taxon>
    </lineage>
</organism>
<dbReference type="AlphaFoldDB" id="A0A9P1FV81"/>
<keyword evidence="3" id="KW-1185">Reference proteome</keyword>
<gene>
    <name evidence="1" type="ORF">C1SCF055_LOCUS14847</name>
</gene>